<dbReference type="OrthoDB" id="4420885at2"/>
<dbReference type="PANTHER" id="PTHR43781:SF1">
    <property type="entry name" value="SACCHAROPINE DEHYDROGENASE"/>
    <property type="match status" value="1"/>
</dbReference>
<dbReference type="Pfam" id="PF03435">
    <property type="entry name" value="Sacchrp_dh_NADP"/>
    <property type="match status" value="1"/>
</dbReference>
<dbReference type="Gene3D" id="3.40.50.720">
    <property type="entry name" value="NAD(P)-binding Rossmann-like Domain"/>
    <property type="match status" value="1"/>
</dbReference>
<dbReference type="Pfam" id="PF19362">
    <property type="entry name" value="DUF5938"/>
    <property type="match status" value="1"/>
</dbReference>
<dbReference type="InterPro" id="IPR045982">
    <property type="entry name" value="DUF5938"/>
</dbReference>
<dbReference type="EMBL" id="STGW01000023">
    <property type="protein sequence ID" value="THV08860.1"/>
    <property type="molecule type" value="Genomic_DNA"/>
</dbReference>
<dbReference type="InterPro" id="IPR036291">
    <property type="entry name" value="NAD(P)-bd_dom_sf"/>
</dbReference>
<dbReference type="SUPFAM" id="SSF51735">
    <property type="entry name" value="NAD(P)-binding Rossmann-fold domains"/>
    <property type="match status" value="1"/>
</dbReference>
<dbReference type="Proteomes" id="UP000307087">
    <property type="component" value="Unassembled WGS sequence"/>
</dbReference>
<protein>
    <submittedName>
        <fullName evidence="3">Saccharopine dehydrogenase</fullName>
    </submittedName>
</protein>
<dbReference type="AlphaFoldDB" id="A0A4S8MZF6"/>
<evidence type="ECO:0000313" key="4">
    <source>
        <dbReference type="Proteomes" id="UP000307087"/>
    </source>
</evidence>
<name>A0A4S8MZF6_9ACTN</name>
<dbReference type="InterPro" id="IPR005097">
    <property type="entry name" value="Sacchrp_dh_NADP-bd"/>
</dbReference>
<keyword evidence="4" id="KW-1185">Reference proteome</keyword>
<proteinExistence type="predicted"/>
<dbReference type="RefSeq" id="WP_136564425.1">
    <property type="nucleotide sequence ID" value="NZ_STGW01000023.1"/>
</dbReference>
<feature type="domain" description="Saccharopine dehydrogenase NADP binding" evidence="1">
    <location>
        <begin position="11"/>
        <end position="115"/>
    </location>
</feature>
<feature type="domain" description="DUF5938" evidence="2">
    <location>
        <begin position="145"/>
        <end position="379"/>
    </location>
</feature>
<evidence type="ECO:0000259" key="2">
    <source>
        <dbReference type="Pfam" id="PF19362"/>
    </source>
</evidence>
<organism evidence="3 4">
    <name type="scientific">Nocardioides caeni</name>
    <dbReference type="NCBI Taxonomy" id="574700"/>
    <lineage>
        <taxon>Bacteria</taxon>
        <taxon>Bacillati</taxon>
        <taxon>Actinomycetota</taxon>
        <taxon>Actinomycetes</taxon>
        <taxon>Propionibacteriales</taxon>
        <taxon>Nocardioidaceae</taxon>
        <taxon>Nocardioides</taxon>
    </lineage>
</organism>
<evidence type="ECO:0000313" key="3">
    <source>
        <dbReference type="EMBL" id="THV08860.1"/>
    </source>
</evidence>
<reference evidence="3 4" key="1">
    <citation type="journal article" date="2009" name="Int. J. Syst. Evol. Microbiol.">
        <title>Nocardioides caeni sp. nov., isolated from wastewater.</title>
        <authorList>
            <person name="Yoon J.H."/>
            <person name="Kang S.J."/>
            <person name="Park S."/>
            <person name="Kim W."/>
            <person name="Oh T.K."/>
        </authorList>
    </citation>
    <scope>NUCLEOTIDE SEQUENCE [LARGE SCALE GENOMIC DNA]</scope>
    <source>
        <strain evidence="3 4">DSM 23134</strain>
    </source>
</reference>
<gene>
    <name evidence="3" type="ORF">E9934_18725</name>
</gene>
<sequence length="381" mass="40631">MSDNTAGKKPVIVYGASGYTGRLICEYLREFGVPFIAAGRDEGKLKASMEANVAGIETADYEIVQVEHTVEALTELFSGAPVVCNTVGPFSKFGPATVEACLAAGTHYLDTTGEQDWLITCDEQYGDDFAAAGLLLSPGIAHMYTTGEIAAELCLEKPGLDTLDIAVFWGGSPTIASTQTILVNAATSKAHYLAQNQYVEFDPTQGLLPLVVPGQHELALSLPWGGTSHPVWYRKDPRVANCKAQGGVFNAALMHGVPQIVAGALEATKDMDEEERDATLTATAAQVMNVMPPRENPRLNKSLDSVHASGPLGRAHCVIHGNQNYKQTGLLQAFAAFSLLQQPPLRVGFASGCKAFGHRELLGQLRAFGLVAEPVLTYQGN</sequence>
<accession>A0A4S8MZF6</accession>
<evidence type="ECO:0000259" key="1">
    <source>
        <dbReference type="Pfam" id="PF03435"/>
    </source>
</evidence>
<dbReference type="PANTHER" id="PTHR43781">
    <property type="entry name" value="SACCHAROPINE DEHYDROGENASE"/>
    <property type="match status" value="1"/>
</dbReference>
<comment type="caution">
    <text evidence="3">The sequence shown here is derived from an EMBL/GenBank/DDBJ whole genome shotgun (WGS) entry which is preliminary data.</text>
</comment>